<proteinExistence type="predicted"/>
<evidence type="ECO:0000313" key="2">
    <source>
        <dbReference type="Proteomes" id="UP000555103"/>
    </source>
</evidence>
<dbReference type="Proteomes" id="UP000555103">
    <property type="component" value="Unassembled WGS sequence"/>
</dbReference>
<dbReference type="Pfam" id="PF14103">
    <property type="entry name" value="DUF4276"/>
    <property type="match status" value="1"/>
</dbReference>
<dbReference type="InterPro" id="IPR025455">
    <property type="entry name" value="DUF4276"/>
</dbReference>
<dbReference type="EMBL" id="JACIEP010000009">
    <property type="protein sequence ID" value="MBB4036876.1"/>
    <property type="molecule type" value="Genomic_DNA"/>
</dbReference>
<dbReference type="RefSeq" id="WP_183307757.1">
    <property type="nucleotide sequence ID" value="NZ_JACIEP010000009.1"/>
</dbReference>
<protein>
    <recommendedName>
        <fullName evidence="3">DUF4276 family protein</fullName>
    </recommendedName>
</protein>
<evidence type="ECO:0000313" key="1">
    <source>
        <dbReference type="EMBL" id="MBB4036876.1"/>
    </source>
</evidence>
<organism evidence="1 2">
    <name type="scientific">Dysgonomonas hofstadii</name>
    <dbReference type="NCBI Taxonomy" id="637886"/>
    <lineage>
        <taxon>Bacteria</taxon>
        <taxon>Pseudomonadati</taxon>
        <taxon>Bacteroidota</taxon>
        <taxon>Bacteroidia</taxon>
        <taxon>Bacteroidales</taxon>
        <taxon>Dysgonomonadaceae</taxon>
        <taxon>Dysgonomonas</taxon>
    </lineage>
</organism>
<keyword evidence="2" id="KW-1185">Reference proteome</keyword>
<name>A0A840CNA4_9BACT</name>
<sequence length="236" mass="28003">MRRIAFFVEGQTEQVFVNRLVKEILGTQQINIIQKQFRGGTNIPKQEIVRNMSFSRNPRFEVLIFDCGADNRVKSEIMDNIINLREKGYEKIIGLRDLYPIPVDDLERLEKGLHYLPHKFKKEAPYFDIIIAIHEIEAWFMAETHHFQKIDKRLANGKFIRDRLGFDPYLVNPEQRVHPAKDLDNIYRLVGKSYTKKYNATVRVVNKLDYNHIRNQIRYDIDSLDKLMGIIENIRK</sequence>
<accession>A0A840CNA4</accession>
<evidence type="ECO:0008006" key="3">
    <source>
        <dbReference type="Google" id="ProtNLM"/>
    </source>
</evidence>
<dbReference type="AlphaFoldDB" id="A0A840CNA4"/>
<comment type="caution">
    <text evidence="1">The sequence shown here is derived from an EMBL/GenBank/DDBJ whole genome shotgun (WGS) entry which is preliminary data.</text>
</comment>
<reference evidence="1 2" key="1">
    <citation type="submission" date="2020-08" db="EMBL/GenBank/DDBJ databases">
        <title>Genomic Encyclopedia of Type Strains, Phase IV (KMG-IV): sequencing the most valuable type-strain genomes for metagenomic binning, comparative biology and taxonomic classification.</title>
        <authorList>
            <person name="Goeker M."/>
        </authorList>
    </citation>
    <scope>NUCLEOTIDE SEQUENCE [LARGE SCALE GENOMIC DNA]</scope>
    <source>
        <strain evidence="1 2">DSM 104969</strain>
    </source>
</reference>
<gene>
    <name evidence="1" type="ORF">GGR21_002789</name>
</gene>